<dbReference type="Gene3D" id="3.40.50.720">
    <property type="entry name" value="NAD(P)-binding Rossmann-like Domain"/>
    <property type="match status" value="1"/>
</dbReference>
<dbReference type="STRING" id="1182543.W9XPB3"/>
<dbReference type="Proteomes" id="UP000019471">
    <property type="component" value="Unassembled WGS sequence"/>
</dbReference>
<sequence>MSTIDLVINNAGTMWFPEHTLTPDGVELTLAPHHGARTDTQVSPPPFSDLAWTKPASAILENECPSFAMMKAAGIELHGELVNESMSYVPTAAYVHGKTANLLYSVDLNQRLYDQLESLSLAVRLGEVTTEFGRNFSDQA</sequence>
<protein>
    <submittedName>
        <fullName evidence="1">Uncharacterized protein</fullName>
    </submittedName>
</protein>
<keyword evidence="2" id="KW-1185">Reference proteome</keyword>
<comment type="caution">
    <text evidence="1">The sequence shown here is derived from an EMBL/GenBank/DDBJ whole genome shotgun (WGS) entry which is preliminary data.</text>
</comment>
<dbReference type="GeneID" id="19189409"/>
<organism evidence="1 2">
    <name type="scientific">Cladophialophora psammophila CBS 110553</name>
    <dbReference type="NCBI Taxonomy" id="1182543"/>
    <lineage>
        <taxon>Eukaryota</taxon>
        <taxon>Fungi</taxon>
        <taxon>Dikarya</taxon>
        <taxon>Ascomycota</taxon>
        <taxon>Pezizomycotina</taxon>
        <taxon>Eurotiomycetes</taxon>
        <taxon>Chaetothyriomycetidae</taxon>
        <taxon>Chaetothyriales</taxon>
        <taxon>Herpotrichiellaceae</taxon>
        <taxon>Cladophialophora</taxon>
    </lineage>
</organism>
<dbReference type="AlphaFoldDB" id="W9XPB3"/>
<reference evidence="1 2" key="1">
    <citation type="submission" date="2013-03" db="EMBL/GenBank/DDBJ databases">
        <title>The Genome Sequence of Cladophialophora psammophila CBS 110553.</title>
        <authorList>
            <consortium name="The Broad Institute Genomics Platform"/>
            <person name="Cuomo C."/>
            <person name="de Hoog S."/>
            <person name="Gorbushina A."/>
            <person name="Walker B."/>
            <person name="Young S.K."/>
            <person name="Zeng Q."/>
            <person name="Gargeya S."/>
            <person name="Fitzgerald M."/>
            <person name="Haas B."/>
            <person name="Abouelleil A."/>
            <person name="Allen A.W."/>
            <person name="Alvarado L."/>
            <person name="Arachchi H.M."/>
            <person name="Berlin A.M."/>
            <person name="Chapman S.B."/>
            <person name="Gainer-Dewar J."/>
            <person name="Goldberg J."/>
            <person name="Griggs A."/>
            <person name="Gujja S."/>
            <person name="Hansen M."/>
            <person name="Howarth C."/>
            <person name="Imamovic A."/>
            <person name="Ireland A."/>
            <person name="Larimer J."/>
            <person name="McCowan C."/>
            <person name="Murphy C."/>
            <person name="Pearson M."/>
            <person name="Poon T.W."/>
            <person name="Priest M."/>
            <person name="Roberts A."/>
            <person name="Saif S."/>
            <person name="Shea T."/>
            <person name="Sisk P."/>
            <person name="Sykes S."/>
            <person name="Wortman J."/>
            <person name="Nusbaum C."/>
            <person name="Birren B."/>
        </authorList>
    </citation>
    <scope>NUCLEOTIDE SEQUENCE [LARGE SCALE GENOMIC DNA]</scope>
    <source>
        <strain evidence="1 2">CBS 110553</strain>
    </source>
</reference>
<accession>W9XPB3</accession>
<dbReference type="RefSeq" id="XP_007743482.1">
    <property type="nucleotide sequence ID" value="XM_007745292.1"/>
</dbReference>
<proteinExistence type="predicted"/>
<evidence type="ECO:0000313" key="1">
    <source>
        <dbReference type="EMBL" id="EXJ72184.1"/>
    </source>
</evidence>
<name>W9XPB3_9EURO</name>
<evidence type="ECO:0000313" key="2">
    <source>
        <dbReference type="Proteomes" id="UP000019471"/>
    </source>
</evidence>
<dbReference type="EMBL" id="AMGX01000006">
    <property type="protein sequence ID" value="EXJ72184.1"/>
    <property type="molecule type" value="Genomic_DNA"/>
</dbReference>
<gene>
    <name evidence="1" type="ORF">A1O5_04688</name>
</gene>
<dbReference type="HOGENOM" id="CLU_1834965_0_0_1"/>
<dbReference type="OrthoDB" id="191139at2759"/>